<proteinExistence type="predicted"/>
<organism evidence="1">
    <name type="scientific">hydrothermal vent metagenome</name>
    <dbReference type="NCBI Taxonomy" id="652676"/>
    <lineage>
        <taxon>unclassified sequences</taxon>
        <taxon>metagenomes</taxon>
        <taxon>ecological metagenomes</taxon>
    </lineage>
</organism>
<dbReference type="AlphaFoldDB" id="A0A3B0Z0V6"/>
<gene>
    <name evidence="1" type="ORF">MNBD_GAMMA14-2430</name>
</gene>
<dbReference type="GO" id="GO:0030288">
    <property type="term" value="C:outer membrane-bounded periplasmic space"/>
    <property type="evidence" value="ECO:0007669"/>
    <property type="project" value="InterPro"/>
</dbReference>
<dbReference type="EMBL" id="UOFM01000113">
    <property type="protein sequence ID" value="VAW74894.1"/>
    <property type="molecule type" value="Genomic_DNA"/>
</dbReference>
<reference evidence="1" key="1">
    <citation type="submission" date="2018-06" db="EMBL/GenBank/DDBJ databases">
        <authorList>
            <person name="Zhirakovskaya E."/>
        </authorList>
    </citation>
    <scope>NUCLEOTIDE SEQUENCE</scope>
</reference>
<evidence type="ECO:0008006" key="2">
    <source>
        <dbReference type="Google" id="ProtNLM"/>
    </source>
</evidence>
<sequence>MKTPLMTILLIGLLSVISSPATVQAGATSDSYPTAILPFKVHGQRLSGYGQKVSNVLFATLAANPAIELVDREEIDKLIDEAELNLSGMVSSRQAIQIGHLTGAKVLVTGSLFELDDNLIIVAKIVGTETSRVFGEKVQGKVSDDLMTLVETLSGKVAADIVNNADKLVIKGVSRKDRLAALRTQFGTRDRASVAIDISERHIGRASIDPAAETEMAIFFKDVGYKVLDTGTARAKNADILIKGEGFSEFAMRHGNIISVKARLEVKAIDRKTAEILAVDRQMEVEVDVTEQIAAKKALQKAAAAIAERMIQKLVRLE</sequence>
<dbReference type="InterPro" id="IPR005534">
    <property type="entry name" value="Curli_assmbl/transp-comp_CsgG"/>
</dbReference>
<dbReference type="Gene3D" id="3.40.50.10610">
    <property type="entry name" value="ABC-type transport auxiliary lipoprotein component"/>
    <property type="match status" value="1"/>
</dbReference>
<protein>
    <recommendedName>
        <fullName evidence="2">Curli production assembly/transport component CsgG</fullName>
    </recommendedName>
</protein>
<name>A0A3B0Z0V6_9ZZZZ</name>
<dbReference type="Pfam" id="PF03783">
    <property type="entry name" value="CsgG"/>
    <property type="match status" value="1"/>
</dbReference>
<accession>A0A3B0Z0V6</accession>
<evidence type="ECO:0000313" key="1">
    <source>
        <dbReference type="EMBL" id="VAW74894.1"/>
    </source>
</evidence>